<proteinExistence type="predicted"/>
<evidence type="ECO:0000313" key="2">
    <source>
        <dbReference type="EMBL" id="AFY88532.1"/>
    </source>
</evidence>
<reference evidence="2 3" key="1">
    <citation type="submission" date="2012-06" db="EMBL/GenBank/DDBJ databases">
        <title>Finished chromosome of genome of Chroococcidiopsis thermalis PCC 7203.</title>
        <authorList>
            <consortium name="US DOE Joint Genome Institute"/>
            <person name="Gugger M."/>
            <person name="Coursin T."/>
            <person name="Rippka R."/>
            <person name="Tandeau De Marsac N."/>
            <person name="Huntemann M."/>
            <person name="Wei C.-L."/>
            <person name="Han J."/>
            <person name="Detter J.C."/>
            <person name="Han C."/>
            <person name="Tapia R."/>
            <person name="Davenport K."/>
            <person name="Daligault H."/>
            <person name="Erkkila T."/>
            <person name="Gu W."/>
            <person name="Munk A.C.C."/>
            <person name="Teshima H."/>
            <person name="Xu Y."/>
            <person name="Chain P."/>
            <person name="Chen A."/>
            <person name="Krypides N."/>
            <person name="Mavromatis K."/>
            <person name="Markowitz V."/>
            <person name="Szeto E."/>
            <person name="Ivanova N."/>
            <person name="Mikhailova N."/>
            <person name="Ovchinnikova G."/>
            <person name="Pagani I."/>
            <person name="Pati A."/>
            <person name="Goodwin L."/>
            <person name="Peters L."/>
            <person name="Pitluck S."/>
            <person name="Woyke T."/>
            <person name="Kerfeld C."/>
        </authorList>
    </citation>
    <scope>NUCLEOTIDE SEQUENCE [LARGE SCALE GENOMIC DNA]</scope>
    <source>
        <strain evidence="2 3">PCC 7203</strain>
    </source>
</reference>
<keyword evidence="1" id="KW-0472">Membrane</keyword>
<accession>K9U0B7</accession>
<protein>
    <submittedName>
        <fullName evidence="2">Uncharacterized protein</fullName>
    </submittedName>
</protein>
<sequence>MANLNRLVQGVSQQFNQNSLSWGSLLVWISGLVVIMMLMVRFSQIY</sequence>
<organism evidence="2 3">
    <name type="scientific">Chroococcidiopsis thermalis (strain PCC 7203)</name>
    <dbReference type="NCBI Taxonomy" id="251229"/>
    <lineage>
        <taxon>Bacteria</taxon>
        <taxon>Bacillati</taxon>
        <taxon>Cyanobacteriota</taxon>
        <taxon>Cyanophyceae</taxon>
        <taxon>Chroococcidiopsidales</taxon>
        <taxon>Chroococcidiopsidaceae</taxon>
        <taxon>Chroococcidiopsis</taxon>
    </lineage>
</organism>
<dbReference type="HOGENOM" id="CLU_217258_0_0_3"/>
<name>K9U0B7_CHRTP</name>
<evidence type="ECO:0000313" key="3">
    <source>
        <dbReference type="Proteomes" id="UP000010384"/>
    </source>
</evidence>
<dbReference type="KEGG" id="cthe:Chro_3065"/>
<dbReference type="EMBL" id="CP003597">
    <property type="protein sequence ID" value="AFY88532.1"/>
    <property type="molecule type" value="Genomic_DNA"/>
</dbReference>
<dbReference type="Proteomes" id="UP000010384">
    <property type="component" value="Chromosome"/>
</dbReference>
<gene>
    <name evidence="2" type="ORF">Chro_3065</name>
</gene>
<keyword evidence="3" id="KW-1185">Reference proteome</keyword>
<keyword evidence="1" id="KW-1133">Transmembrane helix</keyword>
<evidence type="ECO:0000256" key="1">
    <source>
        <dbReference type="SAM" id="Phobius"/>
    </source>
</evidence>
<feature type="transmembrane region" description="Helical" evidence="1">
    <location>
        <begin position="20"/>
        <end position="40"/>
    </location>
</feature>
<dbReference type="InParanoid" id="K9U0B7"/>
<dbReference type="AlphaFoldDB" id="K9U0B7"/>
<keyword evidence="1" id="KW-0812">Transmembrane</keyword>